<evidence type="ECO:0000313" key="2">
    <source>
        <dbReference type="EMBL" id="PVG84165.1"/>
    </source>
</evidence>
<dbReference type="PANTHER" id="PTHR47691">
    <property type="entry name" value="REGULATOR-RELATED"/>
    <property type="match status" value="1"/>
</dbReference>
<dbReference type="Pfam" id="PF25872">
    <property type="entry name" value="HTH_77"/>
    <property type="match status" value="1"/>
</dbReference>
<dbReference type="InterPro" id="IPR027417">
    <property type="entry name" value="P-loop_NTPase"/>
</dbReference>
<protein>
    <submittedName>
        <fullName evidence="2">LuxR family transcriptional regulator</fullName>
    </submittedName>
</protein>
<comment type="caution">
    <text evidence="2">The sequence shown here is derived from an EMBL/GenBank/DDBJ whole genome shotgun (WGS) entry which is preliminary data.</text>
</comment>
<dbReference type="SUPFAM" id="SSF48452">
    <property type="entry name" value="TPR-like"/>
    <property type="match status" value="1"/>
</dbReference>
<dbReference type="PROSITE" id="PS50043">
    <property type="entry name" value="HTH_LUXR_2"/>
    <property type="match status" value="1"/>
</dbReference>
<dbReference type="GO" id="GO:0016887">
    <property type="term" value="F:ATP hydrolysis activity"/>
    <property type="evidence" value="ECO:0007669"/>
    <property type="project" value="InterPro"/>
</dbReference>
<dbReference type="InterPro" id="IPR011990">
    <property type="entry name" value="TPR-like_helical_dom_sf"/>
</dbReference>
<dbReference type="EMBL" id="QDGZ01000001">
    <property type="protein sequence ID" value="PVG84165.1"/>
    <property type="molecule type" value="Genomic_DNA"/>
</dbReference>
<dbReference type="Gene3D" id="1.25.40.10">
    <property type="entry name" value="Tetratricopeptide repeat domain"/>
    <property type="match status" value="1"/>
</dbReference>
<dbReference type="InterPro" id="IPR058852">
    <property type="entry name" value="HTH_77"/>
</dbReference>
<dbReference type="SUPFAM" id="SSF52540">
    <property type="entry name" value="P-loop containing nucleoside triphosphate hydrolases"/>
    <property type="match status" value="1"/>
</dbReference>
<name>A0A2T8FEN3_9ACTN</name>
<dbReference type="PRINTS" id="PR00364">
    <property type="entry name" value="DISEASERSIST"/>
</dbReference>
<accession>A0A2T8FEN3</accession>
<keyword evidence="3" id="KW-1185">Reference proteome</keyword>
<dbReference type="PANTHER" id="PTHR47691:SF3">
    <property type="entry name" value="HTH-TYPE TRANSCRIPTIONAL REGULATOR RV0890C-RELATED"/>
    <property type="match status" value="1"/>
</dbReference>
<feature type="domain" description="HTH luxR-type" evidence="1">
    <location>
        <begin position="713"/>
        <end position="778"/>
    </location>
</feature>
<dbReference type="Pfam" id="PF13401">
    <property type="entry name" value="AAA_22"/>
    <property type="match status" value="1"/>
</dbReference>
<dbReference type="InterPro" id="IPR049945">
    <property type="entry name" value="AAA_22"/>
</dbReference>
<dbReference type="SMART" id="SM00421">
    <property type="entry name" value="HTH_LUXR"/>
    <property type="match status" value="1"/>
</dbReference>
<dbReference type="Pfam" id="PF00196">
    <property type="entry name" value="GerE"/>
    <property type="match status" value="1"/>
</dbReference>
<dbReference type="Gene3D" id="3.40.50.300">
    <property type="entry name" value="P-loop containing nucleotide triphosphate hydrolases"/>
    <property type="match status" value="1"/>
</dbReference>
<evidence type="ECO:0000259" key="1">
    <source>
        <dbReference type="PROSITE" id="PS50043"/>
    </source>
</evidence>
<gene>
    <name evidence="2" type="ORF">DDE18_00535</name>
</gene>
<dbReference type="GO" id="GO:0006355">
    <property type="term" value="P:regulation of DNA-templated transcription"/>
    <property type="evidence" value="ECO:0007669"/>
    <property type="project" value="InterPro"/>
</dbReference>
<organism evidence="2 3">
    <name type="scientific">Nocardioides gansuensis</name>
    <dbReference type="NCBI Taxonomy" id="2138300"/>
    <lineage>
        <taxon>Bacteria</taxon>
        <taxon>Bacillati</taxon>
        <taxon>Actinomycetota</taxon>
        <taxon>Actinomycetes</taxon>
        <taxon>Propionibacteriales</taxon>
        <taxon>Nocardioidaceae</taxon>
        <taxon>Nocardioides</taxon>
    </lineage>
</organism>
<evidence type="ECO:0000313" key="3">
    <source>
        <dbReference type="Proteomes" id="UP000246018"/>
    </source>
</evidence>
<dbReference type="InterPro" id="IPR016032">
    <property type="entry name" value="Sig_transdc_resp-reg_C-effctor"/>
</dbReference>
<dbReference type="CDD" id="cd06170">
    <property type="entry name" value="LuxR_C_like"/>
    <property type="match status" value="1"/>
</dbReference>
<dbReference type="OrthoDB" id="3755432at2"/>
<dbReference type="Gene3D" id="1.10.10.10">
    <property type="entry name" value="Winged helix-like DNA-binding domain superfamily/Winged helix DNA-binding domain"/>
    <property type="match status" value="1"/>
</dbReference>
<reference evidence="2 3" key="1">
    <citation type="submission" date="2018-04" db="EMBL/GenBank/DDBJ databases">
        <title>Genome of Nocardioides gansuensis WSJ-1.</title>
        <authorList>
            <person name="Wu S."/>
            <person name="Wang G."/>
        </authorList>
    </citation>
    <scope>NUCLEOTIDE SEQUENCE [LARGE SCALE GENOMIC DNA]</scope>
    <source>
        <strain evidence="2 3">WSJ-1</strain>
    </source>
</reference>
<dbReference type="InterPro" id="IPR000792">
    <property type="entry name" value="Tscrpt_reg_LuxR_C"/>
</dbReference>
<dbReference type="GO" id="GO:0003677">
    <property type="term" value="F:DNA binding"/>
    <property type="evidence" value="ECO:0007669"/>
    <property type="project" value="InterPro"/>
</dbReference>
<sequence>MNGMGQPVEGATSGRFLALSSFVGRRHDVAEVRGLLSTSRLVTLTGPGGVGKTRLAREVANAVRRGFPDGTVLVELDQVSDPALVASTVAVAVGLREQGGRTPIEMLTDYLASRQVLLVLDNSEHVVEAIGELAGALLRACPGLRILATSREWLGITGEVVYPVAPLGLPEAERPGTDQPESHNLLQYGAVELFVDRATAVVNDYHLTERNRSEVAEICRRLDGLPLAIELAAARLRAFSEKEVLARLSKHPHLLTSTLSTAPSRQRTLRSCIEWSHGLCSEQEQLLWARLSVFTGGFELDTAEEVCSGDGLDVAEVPEILAHLIDKSILVGERHADVVRYRMLDTIREFGREQLEQTSERERLRRRHRDAYLRMVEQADADWVSPRQVEWFARLDREHVNVQAAVDYCLTEPGELESAMRILTAVFHFYWWGRGWAREGRIWLARALDRPSPPTVVRARALLTDASLALADGEFDVGGQRLAAARAIDATAGDPGTEALAYWIEGSVALYSGDLAAATTAFEAGLALLEPGRDLTVRLDLLLSYSSAVALLGDADRATWCHEEFLRITEHAGECFHRAYALWTFGLFVMQQRDLPRAVELIQHSIQLRRELRDLTGLGWSMESLAWAESALEHHERAATLLGAADRLWEIMGRPLETYQHMYPFHEACVQRGRERLGDGRFEAAFQRGRAASLDDGIGYALGEQTPPATAVSSTPDTVLTGRELETAELIAEGLSNREIATRLTISVRTAETHAQRILTKLGFRSRAQIAAWVAQQHAIGQAPPQSGPES</sequence>
<dbReference type="SUPFAM" id="SSF46894">
    <property type="entry name" value="C-terminal effector domain of the bipartite response regulators"/>
    <property type="match status" value="1"/>
</dbReference>
<dbReference type="Proteomes" id="UP000246018">
    <property type="component" value="Unassembled WGS sequence"/>
</dbReference>
<dbReference type="AlphaFoldDB" id="A0A2T8FEN3"/>
<proteinExistence type="predicted"/>
<dbReference type="InterPro" id="IPR036388">
    <property type="entry name" value="WH-like_DNA-bd_sf"/>
</dbReference>
<dbReference type="PRINTS" id="PR00038">
    <property type="entry name" value="HTHLUXR"/>
</dbReference>